<protein>
    <submittedName>
        <fullName evidence="4">Putative major pilin subunit</fullName>
    </submittedName>
</protein>
<feature type="region of interest" description="Disordered" evidence="1">
    <location>
        <begin position="228"/>
        <end position="271"/>
    </location>
</feature>
<keyword evidence="2" id="KW-1133">Transmembrane helix</keyword>
<dbReference type="EMBL" id="CP036279">
    <property type="protein sequence ID" value="QDU63806.1"/>
    <property type="molecule type" value="Genomic_DNA"/>
</dbReference>
<feature type="transmembrane region" description="Helical" evidence="2">
    <location>
        <begin position="12"/>
        <end position="34"/>
    </location>
</feature>
<evidence type="ECO:0000256" key="2">
    <source>
        <dbReference type="SAM" id="Phobius"/>
    </source>
</evidence>
<feature type="compositionally biased region" description="Polar residues" evidence="1">
    <location>
        <begin position="259"/>
        <end position="271"/>
    </location>
</feature>
<feature type="domain" description="DUF1559" evidence="3">
    <location>
        <begin position="35"/>
        <end position="301"/>
    </location>
</feature>
<dbReference type="InterPro" id="IPR012902">
    <property type="entry name" value="N_methyl_site"/>
</dbReference>
<accession>A0A518B9Z5</accession>
<dbReference type="KEGG" id="knv:Pan216_46870"/>
<dbReference type="RefSeq" id="WP_145261550.1">
    <property type="nucleotide sequence ID" value="NZ_CP036279.1"/>
</dbReference>
<dbReference type="Proteomes" id="UP000317093">
    <property type="component" value="Chromosome"/>
</dbReference>
<dbReference type="InterPro" id="IPR045584">
    <property type="entry name" value="Pilin-like"/>
</dbReference>
<dbReference type="OrthoDB" id="255848at2"/>
<proteinExistence type="predicted"/>
<sequence length="342" mass="36419">MLSVGNHRRGFTLVELLVVIAIIGILVALLLPAVQQARESARRMQCSANMKQIGLALHQYHSQVGVFPPGGLFSDGTECEQWGWGAFLLPFIDRQSLYDQLNVNGMSLCTYLSNSGGGAAGRALAQTRVNLYRCPSDGGSRDTLEGTPIGRHFNNTGVPDPPGNNYYAGTTNYLGVCGTFDVNISNDGFLVLTRPGTGYATRRIADITDGTSKTFAIGERSWRCNAGSWVGNRRPNQNGRGPNGADHTLGRLSRALNDPSPSGAGTAQNTCSTGFASEHSGGAFFLMADGSVNFISDGIEFTLPSGFNQGNPNSVSTSNVNQLGVYQRLGRIDDGTVLETPF</sequence>
<dbReference type="Gene3D" id="3.30.700.10">
    <property type="entry name" value="Glycoprotein, Type 4 Pilin"/>
    <property type="match status" value="1"/>
</dbReference>
<dbReference type="Pfam" id="PF07596">
    <property type="entry name" value="SBP_bac_10"/>
    <property type="match status" value="1"/>
</dbReference>
<keyword evidence="2" id="KW-0472">Membrane</keyword>
<dbReference type="PANTHER" id="PTHR30093">
    <property type="entry name" value="GENERAL SECRETION PATHWAY PROTEIN G"/>
    <property type="match status" value="1"/>
</dbReference>
<evidence type="ECO:0000313" key="5">
    <source>
        <dbReference type="Proteomes" id="UP000317093"/>
    </source>
</evidence>
<evidence type="ECO:0000256" key="1">
    <source>
        <dbReference type="SAM" id="MobiDB-lite"/>
    </source>
</evidence>
<dbReference type="Pfam" id="PF07963">
    <property type="entry name" value="N_methyl"/>
    <property type="match status" value="1"/>
</dbReference>
<evidence type="ECO:0000313" key="4">
    <source>
        <dbReference type="EMBL" id="QDU63806.1"/>
    </source>
</evidence>
<dbReference type="InterPro" id="IPR011453">
    <property type="entry name" value="DUF1559"/>
</dbReference>
<name>A0A518B9Z5_9BACT</name>
<keyword evidence="2" id="KW-0812">Transmembrane</keyword>
<dbReference type="NCBIfam" id="TIGR02532">
    <property type="entry name" value="IV_pilin_GFxxxE"/>
    <property type="match status" value="1"/>
</dbReference>
<dbReference type="AlphaFoldDB" id="A0A518B9Z5"/>
<reference evidence="4 5" key="1">
    <citation type="submission" date="2019-02" db="EMBL/GenBank/DDBJ databases">
        <title>Deep-cultivation of Planctomycetes and their phenomic and genomic characterization uncovers novel biology.</title>
        <authorList>
            <person name="Wiegand S."/>
            <person name="Jogler M."/>
            <person name="Boedeker C."/>
            <person name="Pinto D."/>
            <person name="Vollmers J."/>
            <person name="Rivas-Marin E."/>
            <person name="Kohn T."/>
            <person name="Peeters S.H."/>
            <person name="Heuer A."/>
            <person name="Rast P."/>
            <person name="Oberbeckmann S."/>
            <person name="Bunk B."/>
            <person name="Jeske O."/>
            <person name="Meyerdierks A."/>
            <person name="Storesund J.E."/>
            <person name="Kallscheuer N."/>
            <person name="Luecker S."/>
            <person name="Lage O.M."/>
            <person name="Pohl T."/>
            <person name="Merkel B.J."/>
            <person name="Hornburger P."/>
            <person name="Mueller R.-W."/>
            <person name="Bruemmer F."/>
            <person name="Labrenz M."/>
            <person name="Spormann A.M."/>
            <person name="Op den Camp H."/>
            <person name="Overmann J."/>
            <person name="Amann R."/>
            <person name="Jetten M.S.M."/>
            <person name="Mascher T."/>
            <person name="Medema M.H."/>
            <person name="Devos D.P."/>
            <person name="Kaster A.-K."/>
            <person name="Ovreas L."/>
            <person name="Rohde M."/>
            <person name="Galperin M.Y."/>
            <person name="Jogler C."/>
        </authorList>
    </citation>
    <scope>NUCLEOTIDE SEQUENCE [LARGE SCALE GENOMIC DNA]</scope>
    <source>
        <strain evidence="4 5">Pan216</strain>
    </source>
</reference>
<dbReference type="PANTHER" id="PTHR30093:SF2">
    <property type="entry name" value="TYPE II SECRETION SYSTEM PROTEIN H"/>
    <property type="match status" value="1"/>
</dbReference>
<dbReference type="NCBIfam" id="TIGR04294">
    <property type="entry name" value="pre_pil_HX9DG"/>
    <property type="match status" value="1"/>
</dbReference>
<gene>
    <name evidence="4" type="ORF">Pan216_46870</name>
</gene>
<feature type="compositionally biased region" description="Low complexity" evidence="1">
    <location>
        <begin position="231"/>
        <end position="244"/>
    </location>
</feature>
<dbReference type="InterPro" id="IPR027558">
    <property type="entry name" value="Pre_pil_HX9DG_C"/>
</dbReference>
<evidence type="ECO:0000259" key="3">
    <source>
        <dbReference type="Pfam" id="PF07596"/>
    </source>
</evidence>
<keyword evidence="5" id="KW-1185">Reference proteome</keyword>
<dbReference type="SUPFAM" id="SSF54523">
    <property type="entry name" value="Pili subunits"/>
    <property type="match status" value="1"/>
</dbReference>
<dbReference type="PROSITE" id="PS00409">
    <property type="entry name" value="PROKAR_NTER_METHYL"/>
    <property type="match status" value="1"/>
</dbReference>
<organism evidence="4 5">
    <name type="scientific">Kolteria novifilia</name>
    <dbReference type="NCBI Taxonomy" id="2527975"/>
    <lineage>
        <taxon>Bacteria</taxon>
        <taxon>Pseudomonadati</taxon>
        <taxon>Planctomycetota</taxon>
        <taxon>Planctomycetia</taxon>
        <taxon>Kolteriales</taxon>
        <taxon>Kolteriaceae</taxon>
        <taxon>Kolteria</taxon>
    </lineage>
</organism>